<evidence type="ECO:0000256" key="2">
    <source>
        <dbReference type="ARBA" id="ARBA00022448"/>
    </source>
</evidence>
<comment type="subcellular location">
    <subcellularLocation>
        <location evidence="1">Membrane</location>
        <topology evidence="1">Multi-pass membrane protein</topology>
    </subcellularLocation>
</comment>
<dbReference type="InterPro" id="IPR003439">
    <property type="entry name" value="ABC_transporter-like_ATP-bd"/>
</dbReference>
<dbReference type="Gene3D" id="3.40.50.300">
    <property type="entry name" value="P-loop containing nucleotide triphosphate hydrolases"/>
    <property type="match status" value="1"/>
</dbReference>
<protein>
    <submittedName>
        <fullName evidence="11">Uncharacterized protein</fullName>
    </submittedName>
</protein>
<evidence type="ECO:0000256" key="1">
    <source>
        <dbReference type="ARBA" id="ARBA00004141"/>
    </source>
</evidence>
<dbReference type="Gene3D" id="1.20.1560.10">
    <property type="entry name" value="ABC transporter type 1, transmembrane domain"/>
    <property type="match status" value="1"/>
</dbReference>
<dbReference type="InterPro" id="IPR036640">
    <property type="entry name" value="ABC1_TM_sf"/>
</dbReference>
<evidence type="ECO:0000256" key="5">
    <source>
        <dbReference type="ARBA" id="ARBA00022840"/>
    </source>
</evidence>
<evidence type="ECO:0000256" key="7">
    <source>
        <dbReference type="ARBA" id="ARBA00023136"/>
    </source>
</evidence>
<dbReference type="InterPro" id="IPR027417">
    <property type="entry name" value="P-loop_NTPase"/>
</dbReference>
<dbReference type="SUPFAM" id="SSF90123">
    <property type="entry name" value="ABC transporter transmembrane region"/>
    <property type="match status" value="1"/>
</dbReference>
<keyword evidence="2" id="KW-0813">Transport</keyword>
<dbReference type="CDD" id="cd18579">
    <property type="entry name" value="ABC_6TM_ABCC_D1"/>
    <property type="match status" value="1"/>
</dbReference>
<keyword evidence="6 8" id="KW-1133">Transmembrane helix</keyword>
<dbReference type="PANTHER" id="PTHR24223">
    <property type="entry name" value="ATP-BINDING CASSETTE SUB-FAMILY C"/>
    <property type="match status" value="1"/>
</dbReference>
<dbReference type="InterPro" id="IPR003593">
    <property type="entry name" value="AAA+_ATPase"/>
</dbReference>
<dbReference type="InterPro" id="IPR017871">
    <property type="entry name" value="ABC_transporter-like_CS"/>
</dbReference>
<reference evidence="11" key="1">
    <citation type="journal article" date="2023" name="Insect Mol. Biol.">
        <title>Genome sequencing provides insights into the evolution of gene families encoding plant cell wall-degrading enzymes in longhorned beetles.</title>
        <authorList>
            <person name="Shin N.R."/>
            <person name="Okamura Y."/>
            <person name="Kirsch R."/>
            <person name="Pauchet Y."/>
        </authorList>
    </citation>
    <scope>NUCLEOTIDE SEQUENCE</scope>
    <source>
        <strain evidence="11">RBIC_L_NR</strain>
    </source>
</reference>
<dbReference type="InterPro" id="IPR011527">
    <property type="entry name" value="ABC1_TM_dom"/>
</dbReference>
<evidence type="ECO:0000256" key="4">
    <source>
        <dbReference type="ARBA" id="ARBA00022741"/>
    </source>
</evidence>
<sequence>MQSTTRYTLVLFKKGNKEALGDEDVYEVIPKLASKRLGDNLENYWQLEKKTREKPSVLRVLISYYGKQYLFLGFIQLCVKTALILIQPAALGRLVAYFQSGQTELARNDAYKYAAIVIGLNMLSTLYNHNYMQYIIEFGIDVRTSFAALIYRKALKLKPSAFSDITMGNIVTLITKDVGAFEGALTFLNDMWIGLIQTIIISYIIYTRIGLSVLAGIGFFILIIPLQVYVGRKSGSMRMKSAKKTDERLQVTKEAFSAIKIIKMYTWEKFFETTINDYRKIQKFLDGEELKHDQQTSVSQAKVYLKNVSVKINDSEVLSDVSLSVDKGLYLISGNVGSGKSAILKTIMKDYPISKGQMKVEGSISYASQEPWLFPSTIKQNILFGQEYREKRYQEVLNVCALTQDLNQFENGDQTIVGDRGVNLSKGQQSRINLARAVYKESDIYLLDDCLSAVDTHVNKFVFKHCIKEFLKDKIVILVTHNINHIKEVYGKNVLFVEDGSTLSLEKQKQTLDKRITYYIDDVDFNYFEGEEETDEVKQSEEEDEIEDEDTQLLKANGIQEPVKNFYHEELKPGKVSLSVYVKYYKYTGGVLVLLLVISVFAAGQFATAYSDKLLSKWKINMCALLHWEIQ</sequence>
<evidence type="ECO:0000259" key="9">
    <source>
        <dbReference type="PROSITE" id="PS50893"/>
    </source>
</evidence>
<feature type="transmembrane region" description="Helical" evidence="8">
    <location>
        <begin position="211"/>
        <end position="230"/>
    </location>
</feature>
<dbReference type="Proteomes" id="UP001162156">
    <property type="component" value="Unassembled WGS sequence"/>
</dbReference>
<feature type="transmembrane region" description="Helical" evidence="8">
    <location>
        <begin position="584"/>
        <end position="607"/>
    </location>
</feature>
<name>A0AAV8WRU0_9CUCU</name>
<dbReference type="FunFam" id="3.40.50.300:FF:003146">
    <property type="entry name" value="Predicted protein"/>
    <property type="match status" value="1"/>
</dbReference>
<dbReference type="SMART" id="SM00382">
    <property type="entry name" value="AAA"/>
    <property type="match status" value="1"/>
</dbReference>
<evidence type="ECO:0000313" key="11">
    <source>
        <dbReference type="EMBL" id="KAJ8929233.1"/>
    </source>
</evidence>
<proteinExistence type="predicted"/>
<dbReference type="InterPro" id="IPR050173">
    <property type="entry name" value="ABC_transporter_C-like"/>
</dbReference>
<dbReference type="PROSITE" id="PS50929">
    <property type="entry name" value="ABC_TM1F"/>
    <property type="match status" value="1"/>
</dbReference>
<dbReference type="GO" id="GO:0140359">
    <property type="term" value="F:ABC-type transporter activity"/>
    <property type="evidence" value="ECO:0007669"/>
    <property type="project" value="InterPro"/>
</dbReference>
<dbReference type="InterPro" id="IPR044746">
    <property type="entry name" value="ABCC_6TM_D1"/>
</dbReference>
<dbReference type="CDD" id="cd03250">
    <property type="entry name" value="ABCC_MRP_domain1"/>
    <property type="match status" value="1"/>
</dbReference>
<keyword evidence="3 8" id="KW-0812">Transmembrane</keyword>
<feature type="domain" description="ABC transmembrane type-1" evidence="10">
    <location>
        <begin position="77"/>
        <end position="280"/>
    </location>
</feature>
<dbReference type="GO" id="GO:0016020">
    <property type="term" value="C:membrane"/>
    <property type="evidence" value="ECO:0007669"/>
    <property type="project" value="UniProtKB-SubCell"/>
</dbReference>
<keyword evidence="5" id="KW-0067">ATP-binding</keyword>
<comment type="caution">
    <text evidence="11">The sequence shown here is derived from an EMBL/GenBank/DDBJ whole genome shotgun (WGS) entry which is preliminary data.</text>
</comment>
<dbReference type="AlphaFoldDB" id="A0AAV8WRU0"/>
<keyword evidence="12" id="KW-1185">Reference proteome</keyword>
<dbReference type="PANTHER" id="PTHR24223:SF448">
    <property type="entry name" value="FI20146P1-RELATED"/>
    <property type="match status" value="1"/>
</dbReference>
<dbReference type="PROSITE" id="PS50893">
    <property type="entry name" value="ABC_TRANSPORTER_2"/>
    <property type="match status" value="1"/>
</dbReference>
<feature type="domain" description="ABC transporter" evidence="9">
    <location>
        <begin position="303"/>
        <end position="524"/>
    </location>
</feature>
<feature type="transmembrane region" description="Helical" evidence="8">
    <location>
        <begin position="110"/>
        <end position="127"/>
    </location>
</feature>
<feature type="transmembrane region" description="Helical" evidence="8">
    <location>
        <begin position="69"/>
        <end position="90"/>
    </location>
</feature>
<dbReference type="GO" id="GO:0005524">
    <property type="term" value="F:ATP binding"/>
    <property type="evidence" value="ECO:0007669"/>
    <property type="project" value="UniProtKB-KW"/>
</dbReference>
<dbReference type="PROSITE" id="PS00211">
    <property type="entry name" value="ABC_TRANSPORTER_1"/>
    <property type="match status" value="1"/>
</dbReference>
<evidence type="ECO:0000259" key="10">
    <source>
        <dbReference type="PROSITE" id="PS50929"/>
    </source>
</evidence>
<keyword evidence="4" id="KW-0547">Nucleotide-binding</keyword>
<evidence type="ECO:0000313" key="12">
    <source>
        <dbReference type="Proteomes" id="UP001162156"/>
    </source>
</evidence>
<dbReference type="Pfam" id="PF00664">
    <property type="entry name" value="ABC_membrane"/>
    <property type="match status" value="1"/>
</dbReference>
<organism evidence="11 12">
    <name type="scientific">Rhamnusium bicolor</name>
    <dbReference type="NCBI Taxonomy" id="1586634"/>
    <lineage>
        <taxon>Eukaryota</taxon>
        <taxon>Metazoa</taxon>
        <taxon>Ecdysozoa</taxon>
        <taxon>Arthropoda</taxon>
        <taxon>Hexapoda</taxon>
        <taxon>Insecta</taxon>
        <taxon>Pterygota</taxon>
        <taxon>Neoptera</taxon>
        <taxon>Endopterygota</taxon>
        <taxon>Coleoptera</taxon>
        <taxon>Polyphaga</taxon>
        <taxon>Cucujiformia</taxon>
        <taxon>Chrysomeloidea</taxon>
        <taxon>Cerambycidae</taxon>
        <taxon>Lepturinae</taxon>
        <taxon>Rhagiini</taxon>
        <taxon>Rhamnusium</taxon>
    </lineage>
</organism>
<evidence type="ECO:0000256" key="6">
    <source>
        <dbReference type="ARBA" id="ARBA00022989"/>
    </source>
</evidence>
<dbReference type="GO" id="GO:0016887">
    <property type="term" value="F:ATP hydrolysis activity"/>
    <property type="evidence" value="ECO:0007669"/>
    <property type="project" value="InterPro"/>
</dbReference>
<dbReference type="Pfam" id="PF00005">
    <property type="entry name" value="ABC_tran"/>
    <property type="match status" value="1"/>
</dbReference>
<evidence type="ECO:0000256" key="3">
    <source>
        <dbReference type="ARBA" id="ARBA00022692"/>
    </source>
</evidence>
<keyword evidence="7 8" id="KW-0472">Membrane</keyword>
<feature type="transmembrane region" description="Helical" evidence="8">
    <location>
        <begin position="184"/>
        <end position="205"/>
    </location>
</feature>
<evidence type="ECO:0000256" key="8">
    <source>
        <dbReference type="SAM" id="Phobius"/>
    </source>
</evidence>
<dbReference type="SUPFAM" id="SSF52540">
    <property type="entry name" value="P-loop containing nucleoside triphosphate hydrolases"/>
    <property type="match status" value="1"/>
</dbReference>
<accession>A0AAV8WRU0</accession>
<gene>
    <name evidence="11" type="ORF">NQ314_018112</name>
</gene>
<dbReference type="EMBL" id="JANEYF010005087">
    <property type="protein sequence ID" value="KAJ8929233.1"/>
    <property type="molecule type" value="Genomic_DNA"/>
</dbReference>